<sequence>MHGHRPDISCREVSEFLLAYLDRELDEPSRAEFELHLKLCPPCVNYLEGYRDTIALVRACTRDDAEGAAAKSCEGQPNQRPKKAPPEGLIQAILSAKCRAAAGKSSE</sequence>
<comment type="caution">
    <text evidence="2">The sequence shown here is derived from an EMBL/GenBank/DDBJ whole genome shotgun (WGS) entry which is preliminary data.</text>
</comment>
<evidence type="ECO:0000313" key="3">
    <source>
        <dbReference type="Proteomes" id="UP000031599"/>
    </source>
</evidence>
<feature type="domain" description="Putative zinc-finger" evidence="1">
    <location>
        <begin position="10"/>
        <end position="43"/>
    </location>
</feature>
<dbReference type="AlphaFoldDB" id="A0A0C2D3N9"/>
<accession>A0A0C2D3N9</accession>
<gene>
    <name evidence="2" type="ORF">DB30_02458</name>
</gene>
<dbReference type="InterPro" id="IPR041916">
    <property type="entry name" value="Anti_sigma_zinc_sf"/>
</dbReference>
<proteinExistence type="predicted"/>
<dbReference type="InterPro" id="IPR027383">
    <property type="entry name" value="Znf_put"/>
</dbReference>
<reference evidence="2 3" key="1">
    <citation type="submission" date="2014-12" db="EMBL/GenBank/DDBJ databases">
        <title>Genome assembly of Enhygromyxa salina DSM 15201.</title>
        <authorList>
            <person name="Sharma G."/>
            <person name="Subramanian S."/>
        </authorList>
    </citation>
    <scope>NUCLEOTIDE SEQUENCE [LARGE SCALE GENOMIC DNA]</scope>
    <source>
        <strain evidence="2 3">DSM 15201</strain>
    </source>
</reference>
<organism evidence="2 3">
    <name type="scientific">Enhygromyxa salina</name>
    <dbReference type="NCBI Taxonomy" id="215803"/>
    <lineage>
        <taxon>Bacteria</taxon>
        <taxon>Pseudomonadati</taxon>
        <taxon>Myxococcota</taxon>
        <taxon>Polyangia</taxon>
        <taxon>Nannocystales</taxon>
        <taxon>Nannocystaceae</taxon>
        <taxon>Enhygromyxa</taxon>
    </lineage>
</organism>
<dbReference type="EMBL" id="JMCC02000018">
    <property type="protein sequence ID" value="KIG17836.1"/>
    <property type="molecule type" value="Genomic_DNA"/>
</dbReference>
<evidence type="ECO:0000313" key="2">
    <source>
        <dbReference type="EMBL" id="KIG17836.1"/>
    </source>
</evidence>
<protein>
    <recommendedName>
        <fullName evidence="1">Putative zinc-finger domain-containing protein</fullName>
    </recommendedName>
</protein>
<dbReference type="Gene3D" id="1.10.10.1320">
    <property type="entry name" value="Anti-sigma factor, zinc-finger domain"/>
    <property type="match status" value="1"/>
</dbReference>
<dbReference type="Pfam" id="PF13490">
    <property type="entry name" value="zf-HC2"/>
    <property type="match status" value="1"/>
</dbReference>
<dbReference type="Proteomes" id="UP000031599">
    <property type="component" value="Unassembled WGS sequence"/>
</dbReference>
<evidence type="ECO:0000259" key="1">
    <source>
        <dbReference type="Pfam" id="PF13490"/>
    </source>
</evidence>
<name>A0A0C2D3N9_9BACT</name>